<feature type="region of interest" description="SAW" evidence="3">
    <location>
        <begin position="421"/>
        <end position="493"/>
    </location>
</feature>
<comment type="similarity">
    <text evidence="3">Belongs to the GRAS family.</text>
</comment>
<dbReference type="PANTHER" id="PTHR31636">
    <property type="entry name" value="OSJNBA0084A10.13 PROTEIN-RELATED"/>
    <property type="match status" value="1"/>
</dbReference>
<dbReference type="Pfam" id="PF03514">
    <property type="entry name" value="GRAS"/>
    <property type="match status" value="1"/>
</dbReference>
<keyword evidence="6" id="KW-1185">Reference proteome</keyword>
<keyword evidence="1" id="KW-0805">Transcription regulation</keyword>
<evidence type="ECO:0000313" key="5">
    <source>
        <dbReference type="EMBL" id="GFY99345.1"/>
    </source>
</evidence>
<dbReference type="AlphaFoldDB" id="A0A7J0FKV5"/>
<dbReference type="OrthoDB" id="1935022at2759"/>
<keyword evidence="2" id="KW-0804">Transcription</keyword>
<evidence type="ECO:0000256" key="4">
    <source>
        <dbReference type="SAM" id="MobiDB-lite"/>
    </source>
</evidence>
<dbReference type="EMBL" id="BJWL01000013">
    <property type="protein sequence ID" value="GFY99345.1"/>
    <property type="molecule type" value="Genomic_DNA"/>
</dbReference>
<evidence type="ECO:0000256" key="1">
    <source>
        <dbReference type="ARBA" id="ARBA00023015"/>
    </source>
</evidence>
<comment type="caution">
    <text evidence="5">The sequence shown here is derived from an EMBL/GenBank/DDBJ whole genome shotgun (WGS) entry which is preliminary data.</text>
</comment>
<protein>
    <recommendedName>
        <fullName evidence="7">GRAS family transcription factor</fullName>
    </recommendedName>
</protein>
<evidence type="ECO:0000256" key="2">
    <source>
        <dbReference type="ARBA" id="ARBA00023163"/>
    </source>
</evidence>
<sequence length="493" mass="55918">MMHHPSWSYSSLDEVGFHVLDMDSETANFGFSYSFFSPPINYESQSFQNLEESTSSEKQSFDEVEGFLNWMEIESGPSSLCPTEETEGTSPSMPSREASMDVSSPEKPLVFPREDVELGYELSIRHLLKACGEAMEIQNTHLVEVILRRLEEKACPRGSTAQRLVYYLIQWLDEDFDYLTQEARKNYEVAFRAFYQIFPYGRFAHFVANSSILEAVPEDAERIRIVDFDMGEGVQWPPLIEALGSQHRGVRQIQIVSVKIEDFNSMPSLQSFEKTKEWLCEHASSSGVQLEVAEVDMEGLVSEMKKMEECGRRECLAFNCMVGLPHMPRQRSSRHVEEFLKLAQESIGLRSWNGIRSNGILTFGDGQTMSDYRGFGSFFEAQLGRATTLLESMEGQIPSHLKEARIAMECLFVAPYVSSLACFEKAEERDSRGRLPPKIALDARRMSIDTVAEAKELVREGDSLYWIGTEGESENQVVLCFLGSPLVRVSSWS</sequence>
<evidence type="ECO:0008006" key="7">
    <source>
        <dbReference type="Google" id="ProtNLM"/>
    </source>
</evidence>
<gene>
    <name evidence="5" type="ORF">Acr_13g0007460</name>
</gene>
<organism evidence="5 6">
    <name type="scientific">Actinidia rufa</name>
    <dbReference type="NCBI Taxonomy" id="165716"/>
    <lineage>
        <taxon>Eukaryota</taxon>
        <taxon>Viridiplantae</taxon>
        <taxon>Streptophyta</taxon>
        <taxon>Embryophyta</taxon>
        <taxon>Tracheophyta</taxon>
        <taxon>Spermatophyta</taxon>
        <taxon>Magnoliopsida</taxon>
        <taxon>eudicotyledons</taxon>
        <taxon>Gunneridae</taxon>
        <taxon>Pentapetalae</taxon>
        <taxon>asterids</taxon>
        <taxon>Ericales</taxon>
        <taxon>Actinidiaceae</taxon>
        <taxon>Actinidia</taxon>
    </lineage>
</organism>
<dbReference type="PROSITE" id="PS50985">
    <property type="entry name" value="GRAS"/>
    <property type="match status" value="1"/>
</dbReference>
<evidence type="ECO:0000313" key="6">
    <source>
        <dbReference type="Proteomes" id="UP000585474"/>
    </source>
</evidence>
<dbReference type="Proteomes" id="UP000585474">
    <property type="component" value="Unassembled WGS sequence"/>
</dbReference>
<evidence type="ECO:0000256" key="3">
    <source>
        <dbReference type="PROSITE-ProRule" id="PRU01191"/>
    </source>
</evidence>
<reference evidence="5 6" key="1">
    <citation type="submission" date="2019-07" db="EMBL/GenBank/DDBJ databases">
        <title>De Novo Assembly of kiwifruit Actinidia rufa.</title>
        <authorList>
            <person name="Sugita-Konishi S."/>
            <person name="Sato K."/>
            <person name="Mori E."/>
            <person name="Abe Y."/>
            <person name="Kisaki G."/>
            <person name="Hamano K."/>
            <person name="Suezawa K."/>
            <person name="Otani M."/>
            <person name="Fukuda T."/>
            <person name="Manabe T."/>
            <person name="Gomi K."/>
            <person name="Tabuchi M."/>
            <person name="Akimitsu K."/>
            <person name="Kataoka I."/>
        </authorList>
    </citation>
    <scope>NUCLEOTIDE SEQUENCE [LARGE SCALE GENOMIC DNA]</scope>
    <source>
        <strain evidence="6">cv. Fuchu</strain>
    </source>
</reference>
<comment type="caution">
    <text evidence="3">Lacks conserved residue(s) required for the propagation of feature annotation.</text>
</comment>
<feature type="region of interest" description="Disordered" evidence="4">
    <location>
        <begin position="77"/>
        <end position="106"/>
    </location>
</feature>
<accession>A0A7J0FKV5</accession>
<name>A0A7J0FKV5_9ERIC</name>
<feature type="region of interest" description="Leucine repeat II (LRII)" evidence="3">
    <location>
        <begin position="274"/>
        <end position="306"/>
    </location>
</feature>
<proteinExistence type="inferred from homology"/>
<dbReference type="InterPro" id="IPR005202">
    <property type="entry name" value="TF_GRAS"/>
</dbReference>